<dbReference type="EMBL" id="AP018492">
    <property type="protein sequence ID" value="BBC60614.1"/>
    <property type="molecule type" value="Genomic_DNA"/>
</dbReference>
<evidence type="ECO:0000313" key="1">
    <source>
        <dbReference type="EMBL" id="BBC60614.1"/>
    </source>
</evidence>
<sequence length="41" mass="5010">MHGNFSKWIIEKIMKIYISFLYTLSNFKTKLKIENKICKKE</sequence>
<gene>
    <name evidence="1" type="ORF">DAT561_0477</name>
</gene>
<dbReference type="Proteomes" id="UP000269226">
    <property type="component" value="Chromosome"/>
</dbReference>
<protein>
    <submittedName>
        <fullName evidence="1">Uncharacterized protein</fullName>
    </submittedName>
</protein>
<organism evidence="1 2">
    <name type="scientific">Melissococcus plutonius</name>
    <dbReference type="NCBI Taxonomy" id="33970"/>
    <lineage>
        <taxon>Bacteria</taxon>
        <taxon>Bacillati</taxon>
        <taxon>Bacillota</taxon>
        <taxon>Bacilli</taxon>
        <taxon>Lactobacillales</taxon>
        <taxon>Enterococcaceae</taxon>
        <taxon>Melissococcus</taxon>
    </lineage>
</organism>
<reference evidence="1 2" key="1">
    <citation type="submission" date="2018-01" db="EMBL/GenBank/DDBJ databases">
        <title>Whole genome sequence of Melissococcus plutonius DAT561.</title>
        <authorList>
            <person name="Okumura K."/>
            <person name="Takamatsu D."/>
            <person name="Okura M."/>
        </authorList>
    </citation>
    <scope>NUCLEOTIDE SEQUENCE [LARGE SCALE GENOMIC DNA]</scope>
    <source>
        <strain evidence="1 2">DAT561</strain>
    </source>
</reference>
<proteinExistence type="predicted"/>
<dbReference type="AlphaFoldDB" id="A0A2Z5Y1E5"/>
<name>A0A2Z5Y1E5_9ENTE</name>
<accession>A0A2Z5Y1E5</accession>
<evidence type="ECO:0000313" key="2">
    <source>
        <dbReference type="Proteomes" id="UP000269226"/>
    </source>
</evidence>